<organism evidence="1 2">
    <name type="scientific">Candidatus Aramenus sulfurataquae</name>
    <dbReference type="NCBI Taxonomy" id="1326980"/>
    <lineage>
        <taxon>Archaea</taxon>
        <taxon>Thermoproteota</taxon>
        <taxon>Thermoprotei</taxon>
        <taxon>Sulfolobales</taxon>
        <taxon>Sulfolobaceae</taxon>
        <taxon>Candidatus Aramenus</taxon>
    </lineage>
</organism>
<comment type="caution">
    <text evidence="1">The sequence shown here is derived from an EMBL/GenBank/DDBJ whole genome shotgun (WGS) entry which is preliminary data.</text>
</comment>
<gene>
    <name evidence="1" type="ORF">TQ35_0000150</name>
</gene>
<name>A0ACC6TLF4_9CREN</name>
<protein>
    <submittedName>
        <fullName evidence="1">Glycosyltransferase family 39 protein</fullName>
        <ecNumber evidence="1">2.4.-.-</ecNumber>
    </submittedName>
</protein>
<reference evidence="1" key="1">
    <citation type="submission" date="2024-07" db="EMBL/GenBank/DDBJ databases">
        <title>Metagenome and Metagenome-Assembled Genomes of Archaea from a hot spring from the geothermal field of Los Azufres, Mexico.</title>
        <authorList>
            <person name="Marin-Paredes R."/>
            <person name="Martinez-Romero E."/>
            <person name="Servin-Garciduenas L.E."/>
        </authorList>
    </citation>
    <scope>NUCLEOTIDE SEQUENCE</scope>
    <source>
        <strain evidence="1">AZ1-454</strain>
    </source>
</reference>
<keyword evidence="1" id="KW-0808">Transferase</keyword>
<proteinExistence type="predicted"/>
<sequence length="384" mass="43935">MKKITYNYVFYAILVAILVVYTYATVMTFDPAFNQNVNHYIGDEVWYPTAAYNILKLIFHVTPPMYFPYSNEANIQTYINPEHPPLGKYFMAIFILIMGYSPLSWRIPSWIIGDLIIVTAFFLTRRIMGVGIVGNVAAVVSSAIIALDPMLWLMHGIALLDIYVSFFGFLSLYLLLTKRIFWASVTLGLAFASKEPAFFLVLPFLFYLGELTKSVKVRALYSIGIPIFVYALASTPIILYFNGVDGWIHNSVLFMLGWDAENGHISLTATSQISTPWDWFLNVHPFYMGHNFYANVNPAIMLLWLATTPIAFLFKDARLITMTMWAWTEWLSFLMIYALGNHTLFSFYVTDFAPVVDTYVVVSLFFLVENLKSLNRMFVKSGKK</sequence>
<keyword evidence="1" id="KW-0328">Glycosyltransferase</keyword>
<accession>A0ACC6TLF4</accession>
<evidence type="ECO:0000313" key="1">
    <source>
        <dbReference type="EMBL" id="MEW9490625.1"/>
    </source>
</evidence>
<evidence type="ECO:0000313" key="2">
    <source>
        <dbReference type="Proteomes" id="UP000053480"/>
    </source>
</evidence>
<dbReference type="EC" id="2.4.-.-" evidence="1"/>
<dbReference type="Proteomes" id="UP000053480">
    <property type="component" value="Unassembled WGS sequence"/>
</dbReference>
<dbReference type="EMBL" id="JZWS03000001">
    <property type="protein sequence ID" value="MEW9490625.1"/>
    <property type="molecule type" value="Genomic_DNA"/>
</dbReference>